<protein>
    <submittedName>
        <fullName evidence="2">Acid-resistance membrane protein</fullName>
    </submittedName>
</protein>
<feature type="transmembrane region" description="Helical" evidence="1">
    <location>
        <begin position="159"/>
        <end position="179"/>
    </location>
</feature>
<dbReference type="PANTHER" id="PTHR34989:SF1">
    <property type="entry name" value="PROTEIN HDED"/>
    <property type="match status" value="1"/>
</dbReference>
<accession>A0A517QYB6</accession>
<gene>
    <name evidence="2" type="ORF">Pan189_09850</name>
</gene>
<dbReference type="InterPro" id="IPR052712">
    <property type="entry name" value="Acid_resist_chaperone_HdeD"/>
</dbReference>
<dbReference type="KEGG" id="svp:Pan189_09850"/>
<feature type="transmembrane region" description="Helical" evidence="1">
    <location>
        <begin position="77"/>
        <end position="99"/>
    </location>
</feature>
<dbReference type="AlphaFoldDB" id="A0A517QYB6"/>
<proteinExistence type="predicted"/>
<evidence type="ECO:0000256" key="1">
    <source>
        <dbReference type="SAM" id="Phobius"/>
    </source>
</evidence>
<keyword evidence="1" id="KW-0812">Transmembrane</keyword>
<feature type="transmembrane region" description="Helical" evidence="1">
    <location>
        <begin position="105"/>
        <end position="125"/>
    </location>
</feature>
<feature type="transmembrane region" description="Helical" evidence="1">
    <location>
        <begin position="132"/>
        <end position="153"/>
    </location>
</feature>
<keyword evidence="1" id="KW-0472">Membrane</keyword>
<dbReference type="OrthoDB" id="9815400at2"/>
<dbReference type="Pfam" id="PF03729">
    <property type="entry name" value="DUF308"/>
    <property type="match status" value="1"/>
</dbReference>
<name>A0A517QYB6_9PLAN</name>
<reference evidence="2 3" key="1">
    <citation type="submission" date="2019-02" db="EMBL/GenBank/DDBJ databases">
        <title>Deep-cultivation of Planctomycetes and their phenomic and genomic characterization uncovers novel biology.</title>
        <authorList>
            <person name="Wiegand S."/>
            <person name="Jogler M."/>
            <person name="Boedeker C."/>
            <person name="Pinto D."/>
            <person name="Vollmers J."/>
            <person name="Rivas-Marin E."/>
            <person name="Kohn T."/>
            <person name="Peeters S.H."/>
            <person name="Heuer A."/>
            <person name="Rast P."/>
            <person name="Oberbeckmann S."/>
            <person name="Bunk B."/>
            <person name="Jeske O."/>
            <person name="Meyerdierks A."/>
            <person name="Storesund J.E."/>
            <person name="Kallscheuer N."/>
            <person name="Luecker S."/>
            <person name="Lage O.M."/>
            <person name="Pohl T."/>
            <person name="Merkel B.J."/>
            <person name="Hornburger P."/>
            <person name="Mueller R.-W."/>
            <person name="Bruemmer F."/>
            <person name="Labrenz M."/>
            <person name="Spormann A.M."/>
            <person name="Op den Camp H."/>
            <person name="Overmann J."/>
            <person name="Amann R."/>
            <person name="Jetten M.S.M."/>
            <person name="Mascher T."/>
            <person name="Medema M.H."/>
            <person name="Devos D.P."/>
            <person name="Kaster A.-K."/>
            <person name="Ovreas L."/>
            <person name="Rohde M."/>
            <person name="Galperin M.Y."/>
            <person name="Jogler C."/>
        </authorList>
    </citation>
    <scope>NUCLEOTIDE SEQUENCE [LARGE SCALE GENOMIC DNA]</scope>
    <source>
        <strain evidence="2 3">Pan189</strain>
    </source>
</reference>
<dbReference type="Proteomes" id="UP000317318">
    <property type="component" value="Chromosome"/>
</dbReference>
<organism evidence="2 3">
    <name type="scientific">Stratiformator vulcanicus</name>
    <dbReference type="NCBI Taxonomy" id="2527980"/>
    <lineage>
        <taxon>Bacteria</taxon>
        <taxon>Pseudomonadati</taxon>
        <taxon>Planctomycetota</taxon>
        <taxon>Planctomycetia</taxon>
        <taxon>Planctomycetales</taxon>
        <taxon>Planctomycetaceae</taxon>
        <taxon>Stratiformator</taxon>
    </lineage>
</organism>
<keyword evidence="3" id="KW-1185">Reference proteome</keyword>
<evidence type="ECO:0000313" key="2">
    <source>
        <dbReference type="EMBL" id="QDT36625.1"/>
    </source>
</evidence>
<dbReference type="InterPro" id="IPR005325">
    <property type="entry name" value="DUF308_memb"/>
</dbReference>
<dbReference type="EMBL" id="CP036268">
    <property type="protein sequence ID" value="QDT36625.1"/>
    <property type="molecule type" value="Genomic_DNA"/>
</dbReference>
<keyword evidence="1" id="KW-1133">Transmembrane helix</keyword>
<evidence type="ECO:0000313" key="3">
    <source>
        <dbReference type="Proteomes" id="UP000317318"/>
    </source>
</evidence>
<feature type="transmembrane region" description="Helical" evidence="1">
    <location>
        <begin position="49"/>
        <end position="70"/>
    </location>
</feature>
<feature type="transmembrane region" description="Helical" evidence="1">
    <location>
        <begin position="21"/>
        <end position="43"/>
    </location>
</feature>
<sequence>MSMTPMSPMSDVGIEEVRENSTWYLMIGIVLAILGVLAIGAAALVTGGVIIAVGVMILLAGVLQAGHAFMRKKWKGFFLDLIVGLVYAAIGVLCLIHPFAAAAAITLLIAISLILGGIFRIAAAFAVRPPHWLLVLINGAVGLLLGVLIAAQWPFSGVWVIGLFVGIDLVFSGMSLIFLSISVGQMTPAPAGDSEVAAS</sequence>
<dbReference type="PANTHER" id="PTHR34989">
    <property type="entry name" value="PROTEIN HDED"/>
    <property type="match status" value="1"/>
</dbReference>
<dbReference type="GO" id="GO:0005886">
    <property type="term" value="C:plasma membrane"/>
    <property type="evidence" value="ECO:0007669"/>
    <property type="project" value="TreeGrafter"/>
</dbReference>